<name>A0A059GBY9_9PROT</name>
<feature type="transmembrane region" description="Helical" evidence="6">
    <location>
        <begin position="220"/>
        <end position="243"/>
    </location>
</feature>
<feature type="transmembrane region" description="Helical" evidence="6">
    <location>
        <begin position="276"/>
        <end position="298"/>
    </location>
</feature>
<evidence type="ECO:0000256" key="3">
    <source>
        <dbReference type="ARBA" id="ARBA00022692"/>
    </source>
</evidence>
<protein>
    <recommendedName>
        <fullName evidence="7">GtrA/DPMS transmembrane domain-containing protein</fullName>
    </recommendedName>
</protein>
<dbReference type="Pfam" id="PF04138">
    <property type="entry name" value="GtrA_DPMS_TM"/>
    <property type="match status" value="1"/>
</dbReference>
<keyword evidence="3 6" id="KW-0812">Transmembrane</keyword>
<dbReference type="eggNOG" id="COG2246">
    <property type="taxonomic scope" value="Bacteria"/>
</dbReference>
<evidence type="ECO:0000256" key="5">
    <source>
        <dbReference type="ARBA" id="ARBA00023136"/>
    </source>
</evidence>
<organism evidence="8 9">
    <name type="scientific">Hyphomonas oceanitis SCH89</name>
    <dbReference type="NCBI Taxonomy" id="1280953"/>
    <lineage>
        <taxon>Bacteria</taxon>
        <taxon>Pseudomonadati</taxon>
        <taxon>Pseudomonadota</taxon>
        <taxon>Alphaproteobacteria</taxon>
        <taxon>Hyphomonadales</taxon>
        <taxon>Hyphomonadaceae</taxon>
        <taxon>Hyphomonas</taxon>
    </lineage>
</organism>
<comment type="similarity">
    <text evidence="2">Belongs to the GtrA family.</text>
</comment>
<dbReference type="STRING" id="1280953.HOC_00535"/>
<dbReference type="EMBL" id="ARYL01000001">
    <property type="protein sequence ID" value="KDA04326.1"/>
    <property type="molecule type" value="Genomic_DNA"/>
</dbReference>
<comment type="subcellular location">
    <subcellularLocation>
        <location evidence="1">Membrane</location>
        <topology evidence="1">Multi-pass membrane protein</topology>
    </subcellularLocation>
</comment>
<evidence type="ECO:0000313" key="8">
    <source>
        <dbReference type="EMBL" id="KDA04326.1"/>
    </source>
</evidence>
<evidence type="ECO:0000256" key="1">
    <source>
        <dbReference type="ARBA" id="ARBA00004141"/>
    </source>
</evidence>
<dbReference type="RefSeq" id="WP_051624379.1">
    <property type="nucleotide sequence ID" value="NZ_ARYL01000001.1"/>
</dbReference>
<dbReference type="GO" id="GO:0005886">
    <property type="term" value="C:plasma membrane"/>
    <property type="evidence" value="ECO:0007669"/>
    <property type="project" value="TreeGrafter"/>
</dbReference>
<feature type="transmembrane region" description="Helical" evidence="6">
    <location>
        <begin position="20"/>
        <end position="39"/>
    </location>
</feature>
<feature type="transmembrane region" description="Helical" evidence="6">
    <location>
        <begin position="310"/>
        <end position="336"/>
    </location>
</feature>
<dbReference type="GO" id="GO:0000271">
    <property type="term" value="P:polysaccharide biosynthetic process"/>
    <property type="evidence" value="ECO:0007669"/>
    <property type="project" value="InterPro"/>
</dbReference>
<keyword evidence="5 6" id="KW-0472">Membrane</keyword>
<dbReference type="PANTHER" id="PTHR38459:SF1">
    <property type="entry name" value="PROPHAGE BACTOPRENOL-LINKED GLUCOSE TRANSLOCASE HOMOLOG"/>
    <property type="match status" value="1"/>
</dbReference>
<evidence type="ECO:0000256" key="2">
    <source>
        <dbReference type="ARBA" id="ARBA00009399"/>
    </source>
</evidence>
<evidence type="ECO:0000313" key="9">
    <source>
        <dbReference type="Proteomes" id="UP000024942"/>
    </source>
</evidence>
<dbReference type="OrthoDB" id="7024322at2"/>
<proteinExistence type="inferred from homology"/>
<keyword evidence="9" id="KW-1185">Reference proteome</keyword>
<sequence length="590" mass="63987">MTAPSEPLAPMQRLARVVRFGIVGVAATLTHAAILWLLAERLGMRASLATLLGFLTAFSVSYLGHYHFTFGSRVPHHQALPGFAFAAITGAVLNVLIFVIMTDVFRANLWLAFATTIVTIPPVVFMLSKGLAFERAPDGPKRRDYRLLAAPVIFFALTAAYTLIFHYQLPYHDHWDIVPLWDAAQAGTLKPADLFVQHGSHWHASGYIVMLATAELTGMAHWPDVCISLLLAAFGFVALFEILRRTLDELGEGRSLLRVTAAAAFIYFSLDQAANWLWGWQVAIFASMTGVVWCIALLMRPGLNWARMGLAAIAATVAIYGFATAWCLLPVGLFLIALAPVTTRQRRALAGFTWTLLFAAFFLHYSATRGNYGDTMLPHGNALETMLGVGHYLANYAASAVARIYKPASLLVAAAAVGALGTIAGLSWMHFRKSLAAYRGLVALLAFSLGAGLLTALGRWQAFGPEQAFANRYITLSNYAWLSVIVAGLILLPKLGAKMRILFVLALCGYVLAKSVNDTSAINTARLAMRVNAAGCELTLAAPDVPADALATISAPQQHIAPRLTLLAARDASLFRPDAIKRCREKQPHK</sequence>
<dbReference type="InterPro" id="IPR051401">
    <property type="entry name" value="GtrA_CellWall_Glycosyl"/>
</dbReference>
<evidence type="ECO:0000256" key="6">
    <source>
        <dbReference type="SAM" id="Phobius"/>
    </source>
</evidence>
<feature type="transmembrane region" description="Helical" evidence="6">
    <location>
        <begin position="107"/>
        <end position="127"/>
    </location>
</feature>
<feature type="transmembrane region" description="Helical" evidence="6">
    <location>
        <begin position="80"/>
        <end position="101"/>
    </location>
</feature>
<comment type="caution">
    <text evidence="8">The sequence shown here is derived from an EMBL/GenBank/DDBJ whole genome shotgun (WGS) entry which is preliminary data.</text>
</comment>
<dbReference type="PATRIC" id="fig|1280953.3.peg.105"/>
<accession>A0A059GBY9</accession>
<dbReference type="InterPro" id="IPR007267">
    <property type="entry name" value="GtrA_DPMS_TM"/>
</dbReference>
<evidence type="ECO:0000256" key="4">
    <source>
        <dbReference type="ARBA" id="ARBA00022989"/>
    </source>
</evidence>
<dbReference type="Proteomes" id="UP000024942">
    <property type="component" value="Unassembled WGS sequence"/>
</dbReference>
<keyword evidence="4 6" id="KW-1133">Transmembrane helix</keyword>
<feature type="transmembrane region" description="Helical" evidence="6">
    <location>
        <begin position="441"/>
        <end position="461"/>
    </location>
</feature>
<feature type="transmembrane region" description="Helical" evidence="6">
    <location>
        <begin position="386"/>
        <end position="405"/>
    </location>
</feature>
<evidence type="ECO:0000259" key="7">
    <source>
        <dbReference type="Pfam" id="PF04138"/>
    </source>
</evidence>
<feature type="transmembrane region" description="Helical" evidence="6">
    <location>
        <begin position="147"/>
        <end position="169"/>
    </location>
</feature>
<feature type="transmembrane region" description="Helical" evidence="6">
    <location>
        <begin position="45"/>
        <end position="68"/>
    </location>
</feature>
<feature type="transmembrane region" description="Helical" evidence="6">
    <location>
        <begin position="411"/>
        <end position="429"/>
    </location>
</feature>
<reference evidence="8 9" key="1">
    <citation type="journal article" date="2014" name="Antonie Van Leeuwenhoek">
        <title>Hyphomonas beringensis sp. nov. and Hyphomonas chukchiensis sp. nov., isolated from surface seawater of the Bering Sea and Chukchi Sea.</title>
        <authorList>
            <person name="Li C."/>
            <person name="Lai Q."/>
            <person name="Li G."/>
            <person name="Dong C."/>
            <person name="Wang J."/>
            <person name="Liao Y."/>
            <person name="Shao Z."/>
        </authorList>
    </citation>
    <scope>NUCLEOTIDE SEQUENCE [LARGE SCALE GENOMIC DNA]</scope>
    <source>
        <strain evidence="8 9">SCH89</strain>
    </source>
</reference>
<feature type="transmembrane region" description="Helical" evidence="6">
    <location>
        <begin position="473"/>
        <end position="492"/>
    </location>
</feature>
<gene>
    <name evidence="8" type="ORF">HOC_00535</name>
</gene>
<feature type="domain" description="GtrA/DPMS transmembrane" evidence="7">
    <location>
        <begin position="19"/>
        <end position="133"/>
    </location>
</feature>
<dbReference type="PANTHER" id="PTHR38459">
    <property type="entry name" value="PROPHAGE BACTOPRENOL-LINKED GLUCOSE TRANSLOCASE HOMOLOG"/>
    <property type="match status" value="1"/>
</dbReference>
<dbReference type="AlphaFoldDB" id="A0A059GBY9"/>
<feature type="transmembrane region" description="Helical" evidence="6">
    <location>
        <begin position="348"/>
        <end position="365"/>
    </location>
</feature>